<evidence type="ECO:0000313" key="2">
    <source>
        <dbReference type="Proteomes" id="UP000555828"/>
    </source>
</evidence>
<reference evidence="1 2" key="1">
    <citation type="submission" date="2020-08" db="EMBL/GenBank/DDBJ databases">
        <title>Genomic Encyclopedia of Type Strains, Phase IV (KMG-IV): sequencing the most valuable type-strain genomes for metagenomic binning, comparative biology and taxonomic classification.</title>
        <authorList>
            <person name="Goeker M."/>
        </authorList>
    </citation>
    <scope>NUCLEOTIDE SEQUENCE [LARGE SCALE GENOMIC DNA]</scope>
    <source>
        <strain evidence="1 2">DSM 13481</strain>
    </source>
</reference>
<keyword evidence="2" id="KW-1185">Reference proteome</keyword>
<organism evidence="1 2">
    <name type="scientific">Thermosipho japonicus</name>
    <dbReference type="NCBI Taxonomy" id="90323"/>
    <lineage>
        <taxon>Bacteria</taxon>
        <taxon>Thermotogati</taxon>
        <taxon>Thermotogota</taxon>
        <taxon>Thermotogae</taxon>
        <taxon>Thermotogales</taxon>
        <taxon>Fervidobacteriaceae</taxon>
        <taxon>Thermosipho</taxon>
    </lineage>
</organism>
<name>A0A841GH44_9BACT</name>
<dbReference type="RefSeq" id="WP_184618444.1">
    <property type="nucleotide sequence ID" value="NZ_JACHEX010000001.1"/>
</dbReference>
<proteinExistence type="predicted"/>
<comment type="caution">
    <text evidence="1">The sequence shown here is derived from an EMBL/GenBank/DDBJ whole genome shotgun (WGS) entry which is preliminary data.</text>
</comment>
<protein>
    <submittedName>
        <fullName evidence="1">Uncharacterized protein</fullName>
    </submittedName>
</protein>
<sequence length="45" mass="5533">MLKNIERSILLADRGYWQWQFVEKMKENVRLYVRPTGNKGKEFME</sequence>
<accession>A0A841GH44</accession>
<gene>
    <name evidence="1" type="ORF">HNP65_000089</name>
</gene>
<evidence type="ECO:0000313" key="1">
    <source>
        <dbReference type="EMBL" id="MBB6061667.1"/>
    </source>
</evidence>
<dbReference type="EMBL" id="JACHEX010000001">
    <property type="protein sequence ID" value="MBB6061667.1"/>
    <property type="molecule type" value="Genomic_DNA"/>
</dbReference>
<dbReference type="Proteomes" id="UP000555828">
    <property type="component" value="Unassembled WGS sequence"/>
</dbReference>
<dbReference type="AlphaFoldDB" id="A0A841GH44"/>